<keyword evidence="2" id="KW-0732">Signal</keyword>
<accession>A0ABQ4G4Z7</accession>
<feature type="region of interest" description="Disordered" evidence="1">
    <location>
        <begin position="27"/>
        <end position="46"/>
    </location>
</feature>
<evidence type="ECO:0000313" key="3">
    <source>
        <dbReference type="EMBL" id="GIH42162.1"/>
    </source>
</evidence>
<name>A0ABQ4G4Z7_9ACTN</name>
<organism evidence="3 4">
    <name type="scientific">Microbispora corallina</name>
    <dbReference type="NCBI Taxonomy" id="83302"/>
    <lineage>
        <taxon>Bacteria</taxon>
        <taxon>Bacillati</taxon>
        <taxon>Actinomycetota</taxon>
        <taxon>Actinomycetes</taxon>
        <taxon>Streptosporangiales</taxon>
        <taxon>Streptosporangiaceae</taxon>
        <taxon>Microbispora</taxon>
    </lineage>
</organism>
<dbReference type="RefSeq" id="WP_157099235.1">
    <property type="nucleotide sequence ID" value="NZ_BAAAGP010000007.1"/>
</dbReference>
<evidence type="ECO:0000313" key="4">
    <source>
        <dbReference type="Proteomes" id="UP000603904"/>
    </source>
</evidence>
<protein>
    <submittedName>
        <fullName evidence="3">Uncharacterized protein</fullName>
    </submittedName>
</protein>
<dbReference type="Proteomes" id="UP000603904">
    <property type="component" value="Unassembled WGS sequence"/>
</dbReference>
<keyword evidence="4" id="KW-1185">Reference proteome</keyword>
<feature type="chain" id="PRO_5047244833" evidence="2">
    <location>
        <begin position="27"/>
        <end position="307"/>
    </location>
</feature>
<dbReference type="EMBL" id="BOOC01000029">
    <property type="protein sequence ID" value="GIH42162.1"/>
    <property type="molecule type" value="Genomic_DNA"/>
</dbReference>
<sequence>MVKRIATGLVAVAMGAMALVAAPAYADDATPSPSPTPTPTAGDDAKHGYLPDPKILSIDVSPSTVVVNRHGSVEVTATVRTKDVKSLSIDVWEPKEYHHGGGDGDGHWFSKSDGPGYDKAKYDVTSKSWTFTWSHKTGLWKVHVEAVGVNGAQLSAERGFFVKHQEWAPRPKGPKATRIVGFDATPEPVRKGHKLALQGKLQVAQCYGDWYYEWDSYVSVHGGDDYCQDSRDYWHDWHWLGQQDIDVYFLPSGSHKWKYVGTTESDPDGSFYTKVRALKSGTWGVRFDGTSRLKGSEAYDYVKVVRH</sequence>
<comment type="caution">
    <text evidence="3">The sequence shown here is derived from an EMBL/GenBank/DDBJ whole genome shotgun (WGS) entry which is preliminary data.</text>
</comment>
<proteinExistence type="predicted"/>
<gene>
    <name evidence="3" type="ORF">Mco01_51620</name>
</gene>
<reference evidence="3 4" key="1">
    <citation type="submission" date="2021-01" db="EMBL/GenBank/DDBJ databases">
        <title>Whole genome shotgun sequence of Microbispora corallina NBRC 16416.</title>
        <authorList>
            <person name="Komaki H."/>
            <person name="Tamura T."/>
        </authorList>
    </citation>
    <scope>NUCLEOTIDE SEQUENCE [LARGE SCALE GENOMIC DNA]</scope>
    <source>
        <strain evidence="3 4">NBRC 16416</strain>
    </source>
</reference>
<evidence type="ECO:0000256" key="2">
    <source>
        <dbReference type="SAM" id="SignalP"/>
    </source>
</evidence>
<feature type="signal peptide" evidence="2">
    <location>
        <begin position="1"/>
        <end position="26"/>
    </location>
</feature>
<evidence type="ECO:0000256" key="1">
    <source>
        <dbReference type="SAM" id="MobiDB-lite"/>
    </source>
</evidence>